<dbReference type="PANTHER" id="PTHR36853">
    <property type="entry name" value="EXPRESSED PROTEIN"/>
    <property type="match status" value="1"/>
</dbReference>
<evidence type="ECO:0000313" key="3">
    <source>
        <dbReference type="EMBL" id="OLL25583.1"/>
    </source>
</evidence>
<sequence length="367" mass="40461">MRLYNIVCLGVSSVSALQASVYSLPRSFASTAWGSITADTARHVLLRAFGVHDYWGLNFQSDGLGMAENVWDEKRPRMLIMVEGVVDPEELLGDVSPRYHIEDFLYSNVYGELFREFAEKIQDVKGESGIIFENEKGTIMGSVPATEIQAERERFGDIFSKFDSSRGEDLEELTALKELVQSLKGDVCALIHSSSLGDIYHKYGGESSEYQSGIKLLAGVFATLLDSQALVVCIPPGGMHGKRGPSEGVFTTPVKLASGSCYQSRQVCEKVTGNCSEHGSCLEYHGMVDCWTCQCTRSVEERTRGEKSTYWTGPACETKNILSEFQLFFWFGVSFLGAILWSVSLMYSVGSEELGGVFQGVSSAKKY</sequence>
<evidence type="ECO:0000259" key="2">
    <source>
        <dbReference type="Pfam" id="PF12955"/>
    </source>
</evidence>
<organism evidence="3 4">
    <name type="scientific">Neolecta irregularis (strain DAH-3)</name>
    <dbReference type="NCBI Taxonomy" id="1198029"/>
    <lineage>
        <taxon>Eukaryota</taxon>
        <taxon>Fungi</taxon>
        <taxon>Dikarya</taxon>
        <taxon>Ascomycota</taxon>
        <taxon>Taphrinomycotina</taxon>
        <taxon>Neolectales</taxon>
        <taxon>Neolectaceae</taxon>
        <taxon>Neolecta</taxon>
    </lineage>
</organism>
<evidence type="ECO:0000313" key="4">
    <source>
        <dbReference type="Proteomes" id="UP000186594"/>
    </source>
</evidence>
<accession>A0A1U7LSM4</accession>
<evidence type="ECO:0000256" key="1">
    <source>
        <dbReference type="SAM" id="Phobius"/>
    </source>
</evidence>
<dbReference type="EMBL" id="LXFE01000355">
    <property type="protein sequence ID" value="OLL25583.1"/>
    <property type="molecule type" value="Genomic_DNA"/>
</dbReference>
<dbReference type="PANTHER" id="PTHR36853:SF1">
    <property type="entry name" value="DUF3844 DOMAIN-CONTAINING PROTEIN"/>
    <property type="match status" value="1"/>
</dbReference>
<keyword evidence="1" id="KW-0812">Transmembrane</keyword>
<dbReference type="InterPro" id="IPR024382">
    <property type="entry name" value="Vps3844_C"/>
</dbReference>
<feature type="domain" description="Vacuolar sorting protein Vps3844 C-terminal" evidence="2">
    <location>
        <begin position="261"/>
        <end position="358"/>
    </location>
</feature>
<keyword evidence="4" id="KW-1185">Reference proteome</keyword>
<dbReference type="STRING" id="1198029.A0A1U7LSM4"/>
<dbReference type="Pfam" id="PF12955">
    <property type="entry name" value="Vps3844_C"/>
    <property type="match status" value="1"/>
</dbReference>
<reference evidence="3 4" key="1">
    <citation type="submission" date="2016-04" db="EMBL/GenBank/DDBJ databases">
        <title>Evolutionary innovation and constraint leading to complex multicellularity in the Ascomycota.</title>
        <authorList>
            <person name="Cisse O."/>
            <person name="Nguyen A."/>
            <person name="Hewitt D.A."/>
            <person name="Jedd G."/>
            <person name="Stajich J.E."/>
        </authorList>
    </citation>
    <scope>NUCLEOTIDE SEQUENCE [LARGE SCALE GENOMIC DNA]</scope>
    <source>
        <strain evidence="3 4">DAH-3</strain>
    </source>
</reference>
<keyword evidence="1" id="KW-0472">Membrane</keyword>
<dbReference type="InterPro" id="IPR053065">
    <property type="entry name" value="Archenteron_Induction-Rel"/>
</dbReference>
<name>A0A1U7LSM4_NEOID</name>
<gene>
    <name evidence="3" type="ORF">NEOLI_004974</name>
</gene>
<proteinExistence type="predicted"/>
<feature type="transmembrane region" description="Helical" evidence="1">
    <location>
        <begin position="327"/>
        <end position="349"/>
    </location>
</feature>
<dbReference type="Proteomes" id="UP000186594">
    <property type="component" value="Unassembled WGS sequence"/>
</dbReference>
<dbReference type="GO" id="GO:0005783">
    <property type="term" value="C:endoplasmic reticulum"/>
    <property type="evidence" value="ECO:0007669"/>
    <property type="project" value="TreeGrafter"/>
</dbReference>
<comment type="caution">
    <text evidence="3">The sequence shown here is derived from an EMBL/GenBank/DDBJ whole genome shotgun (WGS) entry which is preliminary data.</text>
</comment>
<keyword evidence="1" id="KW-1133">Transmembrane helix</keyword>
<protein>
    <submittedName>
        <fullName evidence="3">Putative endoplasmic reticulum membrane protein</fullName>
    </submittedName>
</protein>
<dbReference type="OMA" id="KTTKWAG"/>
<dbReference type="OrthoDB" id="5583277at2759"/>
<dbReference type="AlphaFoldDB" id="A0A1U7LSM4"/>